<dbReference type="Proteomes" id="UP000219285">
    <property type="component" value="Chromosome"/>
</dbReference>
<evidence type="ECO:0000313" key="1">
    <source>
        <dbReference type="EMBL" id="QJR79682.1"/>
    </source>
</evidence>
<gene>
    <name evidence="1" type="ORF">CA267_002135</name>
</gene>
<dbReference type="AlphaFoldDB" id="A0A6M4M940"/>
<sequence>MVVIIFAGSITHLSNRNTEETVGRTITIALPFNDVDTSIPLITPERPHTR</sequence>
<dbReference type="RefSeq" id="WP_170669005.1">
    <property type="nucleotide sequence ID" value="NZ_CP052766.1"/>
</dbReference>
<evidence type="ECO:0000313" key="2">
    <source>
        <dbReference type="Proteomes" id="UP000219285"/>
    </source>
</evidence>
<accession>A0A6M4M940</accession>
<proteinExistence type="predicted"/>
<reference evidence="2" key="1">
    <citation type="submission" date="2014-12" db="EMBL/GenBank/DDBJ databases">
        <title>Complete genome sequence of a multi-drug resistant Klebsiella pneumoniae.</title>
        <authorList>
            <person name="Hua X."/>
            <person name="Chen Q."/>
            <person name="Li X."/>
            <person name="Feng Y."/>
            <person name="Ruan Z."/>
            <person name="Yu Y."/>
        </authorList>
    </citation>
    <scope>NUCLEOTIDE SEQUENCE [LARGE SCALE GENOMIC DNA]</scope>
    <source>
        <strain evidence="2">5.12</strain>
    </source>
</reference>
<organism evidence="1 2">
    <name type="scientific">Alteromonas pelagimontana</name>
    <dbReference type="NCBI Taxonomy" id="1858656"/>
    <lineage>
        <taxon>Bacteria</taxon>
        <taxon>Pseudomonadati</taxon>
        <taxon>Pseudomonadota</taxon>
        <taxon>Gammaproteobacteria</taxon>
        <taxon>Alteromonadales</taxon>
        <taxon>Alteromonadaceae</taxon>
        <taxon>Alteromonas/Salinimonas group</taxon>
        <taxon>Alteromonas</taxon>
    </lineage>
</organism>
<protein>
    <submittedName>
        <fullName evidence="1">Uncharacterized protein</fullName>
    </submittedName>
</protein>
<reference evidence="1 2" key="2">
    <citation type="submission" date="2020-04" db="EMBL/GenBank/DDBJ databases">
        <title>Complete genome sequence of Alteromonas pelagimontana 5.12T.</title>
        <authorList>
            <person name="Sinha R.K."/>
            <person name="Krishnan K.P."/>
            <person name="Kurian J.P."/>
        </authorList>
    </citation>
    <scope>NUCLEOTIDE SEQUENCE [LARGE SCALE GENOMIC DNA]</scope>
    <source>
        <strain evidence="1 2">5.12</strain>
    </source>
</reference>
<dbReference type="EMBL" id="CP052766">
    <property type="protein sequence ID" value="QJR79682.1"/>
    <property type="molecule type" value="Genomic_DNA"/>
</dbReference>
<name>A0A6M4M940_9ALTE</name>
<keyword evidence="2" id="KW-1185">Reference proteome</keyword>
<dbReference type="KEGG" id="apel:CA267_002135"/>